<name>R8AQE5_PLESH</name>
<organism evidence="2 3">
    <name type="scientific">Plesiomonas shigelloides 302-73</name>
    <dbReference type="NCBI Taxonomy" id="1315976"/>
    <lineage>
        <taxon>Bacteria</taxon>
        <taxon>Pseudomonadati</taxon>
        <taxon>Pseudomonadota</taxon>
        <taxon>Gammaproteobacteria</taxon>
        <taxon>Enterobacterales</taxon>
        <taxon>Enterobacteriaceae</taxon>
        <taxon>Plesiomonas</taxon>
    </lineage>
</organism>
<keyword evidence="3" id="KW-1185">Reference proteome</keyword>
<dbReference type="RefSeq" id="WP_010863616.1">
    <property type="nucleotide sequence ID" value="NZ_KB944511.1"/>
</dbReference>
<gene>
    <name evidence="2" type="ORF">PLESHI_10029</name>
</gene>
<comment type="caution">
    <text evidence="2">The sequence shown here is derived from an EMBL/GenBank/DDBJ whole genome shotgun (WGS) entry which is preliminary data.</text>
</comment>
<dbReference type="HOGENOM" id="CLU_2667936_0_0_6"/>
<reference evidence="2 3" key="1">
    <citation type="journal article" date="2013" name="Genome Announc.">
        <title>Genome Sequence of Plesiomonas shigelloides Strain 302-73 (Serotype O1).</title>
        <authorList>
            <person name="Pique N."/>
            <person name="Aquilini E."/>
            <person name="Alioto T."/>
            <person name="Minana-Galbis D."/>
            <person name="Tomas J.M."/>
        </authorList>
    </citation>
    <scope>NUCLEOTIDE SEQUENCE [LARGE SCALE GENOMIC DNA]</scope>
    <source>
        <strain evidence="2 3">302-73</strain>
    </source>
</reference>
<accession>R8AQE5</accession>
<evidence type="ECO:0000313" key="3">
    <source>
        <dbReference type="Proteomes" id="UP000014012"/>
    </source>
</evidence>
<dbReference type="PATRIC" id="fig|1315976.3.peg.1876"/>
<evidence type="ECO:0000256" key="1">
    <source>
        <dbReference type="SAM" id="MobiDB-lite"/>
    </source>
</evidence>
<dbReference type="AlphaFoldDB" id="R8AQE5"/>
<dbReference type="EMBL" id="AQQO01000338">
    <property type="protein sequence ID" value="EON88567.1"/>
    <property type="molecule type" value="Genomic_DNA"/>
</dbReference>
<proteinExistence type="predicted"/>
<sequence>MGKAQCDSGLIPPVAAETTGVKTCVPAEELAAVTSPFTSVFVTAKTQWTNLMTIDQSLVLVCLAPKSKNPAEAGFSPAVTDQSYSKKD</sequence>
<feature type="compositionally biased region" description="Polar residues" evidence="1">
    <location>
        <begin position="79"/>
        <end position="88"/>
    </location>
</feature>
<dbReference type="Proteomes" id="UP000014012">
    <property type="component" value="Unassembled WGS sequence"/>
</dbReference>
<evidence type="ECO:0000313" key="2">
    <source>
        <dbReference type="EMBL" id="EON88567.1"/>
    </source>
</evidence>
<feature type="region of interest" description="Disordered" evidence="1">
    <location>
        <begin position="68"/>
        <end position="88"/>
    </location>
</feature>
<protein>
    <submittedName>
        <fullName evidence="2">Uncharacterized protein</fullName>
    </submittedName>
</protein>